<keyword evidence="1" id="KW-0732">Signal</keyword>
<dbReference type="EMBL" id="CAKLBY020000031">
    <property type="protein sequence ID" value="CAK7906557.1"/>
    <property type="molecule type" value="Genomic_DNA"/>
</dbReference>
<gene>
    <name evidence="2" type="ORF">PM001_LOCUS3356</name>
</gene>
<evidence type="ECO:0000313" key="3">
    <source>
        <dbReference type="Proteomes" id="UP001162060"/>
    </source>
</evidence>
<organism evidence="2 3">
    <name type="scientific">Peronospora matthiolae</name>
    <dbReference type="NCBI Taxonomy" id="2874970"/>
    <lineage>
        <taxon>Eukaryota</taxon>
        <taxon>Sar</taxon>
        <taxon>Stramenopiles</taxon>
        <taxon>Oomycota</taxon>
        <taxon>Peronosporomycetes</taxon>
        <taxon>Peronosporales</taxon>
        <taxon>Peronosporaceae</taxon>
        <taxon>Peronospora</taxon>
    </lineage>
</organism>
<accession>A0AAV1T9I0</accession>
<reference evidence="2" key="1">
    <citation type="submission" date="2024-01" db="EMBL/GenBank/DDBJ databases">
        <authorList>
            <person name="Webb A."/>
        </authorList>
    </citation>
    <scope>NUCLEOTIDE SEQUENCE</scope>
    <source>
        <strain evidence="2">Pm1</strain>
    </source>
</reference>
<evidence type="ECO:0000313" key="2">
    <source>
        <dbReference type="EMBL" id="CAK7906557.1"/>
    </source>
</evidence>
<feature type="chain" id="PRO_5043830522" evidence="1">
    <location>
        <begin position="23"/>
        <end position="279"/>
    </location>
</feature>
<evidence type="ECO:0000256" key="1">
    <source>
        <dbReference type="SAM" id="SignalP"/>
    </source>
</evidence>
<sequence length="279" mass="32044">MHRPRVVLLHALMVLAAMWAQANPVTKKVASIEATPGVASWTTSGRFLRGEEVKERAISSSQISVSPFKRLSEWLSSKVDKLTRSPARRFSRKRLEDLFLQKYLEARVDDDLFSPTVYSWVARIDRFNNDNPQYKISPAKLLAKDSSHLELARKIEKGLLISDDRELATRLAESQRECWKDDGRSAMKVFRLLELDKPGRSIFERPELNTWYDYVLIRNKNEGRAKQEMASLLVNTFSVDELNDAFGAALSKNERSQQTYLKLAGAVIRYQDLHQLSEI</sequence>
<name>A0AAV1T9I0_9STRA</name>
<dbReference type="Proteomes" id="UP001162060">
    <property type="component" value="Unassembled WGS sequence"/>
</dbReference>
<comment type="caution">
    <text evidence="2">The sequence shown here is derived from an EMBL/GenBank/DDBJ whole genome shotgun (WGS) entry which is preliminary data.</text>
</comment>
<feature type="signal peptide" evidence="1">
    <location>
        <begin position="1"/>
        <end position="22"/>
    </location>
</feature>
<dbReference type="AlphaFoldDB" id="A0AAV1T9I0"/>
<protein>
    <submittedName>
        <fullName evidence="2">Uncharacterized protein</fullName>
    </submittedName>
</protein>
<proteinExistence type="predicted"/>